<dbReference type="AlphaFoldDB" id="A0A1W6BYV3"/>
<protein>
    <submittedName>
        <fullName evidence="2">Uncharacterized protein</fullName>
    </submittedName>
</protein>
<dbReference type="RefSeq" id="WP_027305530.1">
    <property type="nucleotide sequence ID" value="NZ_CP020867.1"/>
</dbReference>
<keyword evidence="1" id="KW-0175">Coiled coil</keyword>
<dbReference type="EMBL" id="CP020867">
    <property type="protein sequence ID" value="ARJ57264.1"/>
    <property type="molecule type" value="Genomic_DNA"/>
</dbReference>
<evidence type="ECO:0000256" key="1">
    <source>
        <dbReference type="SAM" id="Coils"/>
    </source>
</evidence>
<dbReference type="STRING" id="1121267.CCUN_1689"/>
<organism evidence="2 3">
    <name type="scientific">Campylobacter cuniculorum DSM 23162 = LMG 24588</name>
    <dbReference type="NCBI Taxonomy" id="1121267"/>
    <lineage>
        <taxon>Bacteria</taxon>
        <taxon>Pseudomonadati</taxon>
        <taxon>Campylobacterota</taxon>
        <taxon>Epsilonproteobacteria</taxon>
        <taxon>Campylobacterales</taxon>
        <taxon>Campylobacteraceae</taxon>
        <taxon>Campylobacter</taxon>
    </lineage>
</organism>
<evidence type="ECO:0000313" key="3">
    <source>
        <dbReference type="Proteomes" id="UP000192902"/>
    </source>
</evidence>
<accession>A0A1W6BYV3</accession>
<name>A0A1W6BYV3_9BACT</name>
<dbReference type="KEGG" id="ccun:CCUN_1689"/>
<reference evidence="2 3" key="1">
    <citation type="submission" date="2017-04" db="EMBL/GenBank/DDBJ databases">
        <title>Complete genome sequence of the Campylobacter cuniculorum type strain LMG24588.</title>
        <authorList>
            <person name="Miller W.G."/>
            <person name="Yee E."/>
            <person name="Revez J."/>
            <person name="Bono J.L."/>
            <person name="Rossi M."/>
        </authorList>
    </citation>
    <scope>NUCLEOTIDE SEQUENCE [LARGE SCALE GENOMIC DNA]</scope>
    <source>
        <strain evidence="2 3">LMG 24588</strain>
    </source>
</reference>
<evidence type="ECO:0000313" key="2">
    <source>
        <dbReference type="EMBL" id="ARJ57264.1"/>
    </source>
</evidence>
<feature type="coiled-coil region" evidence="1">
    <location>
        <begin position="266"/>
        <end position="320"/>
    </location>
</feature>
<dbReference type="eggNOG" id="COG1040">
    <property type="taxonomic scope" value="Bacteria"/>
</dbReference>
<proteinExistence type="predicted"/>
<dbReference type="Proteomes" id="UP000192902">
    <property type="component" value="Chromosome"/>
</dbReference>
<gene>
    <name evidence="2" type="ORF">CCUN_1689</name>
</gene>
<sequence length="371" mass="44650">MKRLKEFFIEACYFGENVKVKVCYHKDYISYGAKGNPDFLVTLKNWHRDKKYKELIKAKNEAKSYIYDILKRLKKAYTICVVPRKYIDKDEKQSFFRKAVEEVVNGLRREGSPIIFDDIFDDIFDIEDELLFTQDVILINDIYTKNTDIIENCVCNLLRREASSVGVYCIAKTKEPNCYKSDECCEDPYEYKNFKIGDEFDQAMLDKLDYSGDCYLDYYYYDDERKDIMWFRDYTANGRLQRYIDYLKGFSELLYELTAYELTAENEEYRVLLKRYIEKLKQSLKNLEEEDTNAVDEEHIELLRQDIKQTKRKIKQLERFFEMIDTYVKNNSPKEKKVSWEEYIENFIATEAEKYKNNKPTREDDDSDLPF</sequence>